<organism evidence="14">
    <name type="scientific">Leptotrichia rugosa</name>
    <dbReference type="NCBI Taxonomy" id="3239302"/>
    <lineage>
        <taxon>Bacteria</taxon>
        <taxon>Fusobacteriati</taxon>
        <taxon>Fusobacteriota</taxon>
        <taxon>Fusobacteriia</taxon>
        <taxon>Fusobacteriales</taxon>
        <taxon>Leptotrichiaceae</taxon>
        <taxon>Leptotrichia</taxon>
    </lineage>
</organism>
<dbReference type="EMBL" id="CP165644">
    <property type="protein sequence ID" value="XDU66273.1"/>
    <property type="molecule type" value="Genomic_DNA"/>
</dbReference>
<dbReference type="GO" id="GO:0045259">
    <property type="term" value="C:proton-transporting ATP synthase complex"/>
    <property type="evidence" value="ECO:0007669"/>
    <property type="project" value="UniProtKB-KW"/>
</dbReference>
<evidence type="ECO:0000256" key="5">
    <source>
        <dbReference type="ARBA" id="ARBA00022692"/>
    </source>
</evidence>
<comment type="function">
    <text evidence="12">F(1)F(0) ATP synthase produces ATP from ADP in the presence of a proton or sodium gradient. F-type ATPases consist of two structural domains, F(1) containing the extramembraneous catalytic core and F(0) containing the membrane proton channel, linked together by a central stalk and a peripheral stalk. During catalysis, ATP synthesis in the catalytic domain of F(1) is coupled via a rotary mechanism of the central stalk subunits to proton translocation.</text>
</comment>
<comment type="function">
    <text evidence="12">Key component of the F(0) channel; it plays a direct role in translocation across the membrane. A homomeric c-ring of between 10-14 subunits forms the central stalk rotor element with the F(1) delta and epsilon subunits.</text>
</comment>
<keyword evidence="12" id="KW-1003">Cell membrane</keyword>
<dbReference type="GO" id="GO:0005886">
    <property type="term" value="C:plasma membrane"/>
    <property type="evidence" value="ECO:0007669"/>
    <property type="project" value="UniProtKB-SubCell"/>
</dbReference>
<dbReference type="InterPro" id="IPR000454">
    <property type="entry name" value="ATP_synth_F0_csu"/>
</dbReference>
<evidence type="ECO:0000256" key="12">
    <source>
        <dbReference type="HAMAP-Rule" id="MF_01396"/>
    </source>
</evidence>
<evidence type="ECO:0000256" key="9">
    <source>
        <dbReference type="ARBA" id="ARBA00023121"/>
    </source>
</evidence>
<keyword evidence="3 12" id="KW-0813">Transport</keyword>
<dbReference type="InterPro" id="IPR005953">
    <property type="entry name" value="ATP_synth_csu_bac/chlpt"/>
</dbReference>
<feature type="transmembrane region" description="Helical" evidence="12">
    <location>
        <begin position="55"/>
        <end position="79"/>
    </location>
</feature>
<dbReference type="InterPro" id="IPR002379">
    <property type="entry name" value="ATPase_proteolipid_c-like_dom"/>
</dbReference>
<dbReference type="NCBIfam" id="TIGR01260">
    <property type="entry name" value="ATP_synt_c"/>
    <property type="match status" value="1"/>
</dbReference>
<evidence type="ECO:0000256" key="3">
    <source>
        <dbReference type="ARBA" id="ARBA00022448"/>
    </source>
</evidence>
<dbReference type="InterPro" id="IPR035921">
    <property type="entry name" value="F/V-ATP_Csub_sf"/>
</dbReference>
<dbReference type="GO" id="GO:0046933">
    <property type="term" value="F:proton-transporting ATP synthase activity, rotational mechanism"/>
    <property type="evidence" value="ECO:0007669"/>
    <property type="project" value="UniProtKB-UniRule"/>
</dbReference>
<evidence type="ECO:0000256" key="2">
    <source>
        <dbReference type="ARBA" id="ARBA00006704"/>
    </source>
</evidence>
<dbReference type="GO" id="GO:0033177">
    <property type="term" value="C:proton-transporting two-sector ATPase complex, proton-transporting domain"/>
    <property type="evidence" value="ECO:0007669"/>
    <property type="project" value="InterPro"/>
</dbReference>
<dbReference type="HAMAP" id="MF_01396">
    <property type="entry name" value="ATP_synth_c_bact"/>
    <property type="match status" value="1"/>
</dbReference>
<keyword evidence="5 12" id="KW-0812">Transmembrane</keyword>
<evidence type="ECO:0000256" key="1">
    <source>
        <dbReference type="ARBA" id="ARBA00004141"/>
    </source>
</evidence>
<evidence type="ECO:0000256" key="8">
    <source>
        <dbReference type="ARBA" id="ARBA00023065"/>
    </source>
</evidence>
<dbReference type="KEGG" id="lrug:AB8B22_07560"/>
<feature type="site" description="Reversibly protonated during proton transport" evidence="12">
    <location>
        <position position="63"/>
    </location>
</feature>
<feature type="domain" description="V-ATPase proteolipid subunit C-like" evidence="13">
    <location>
        <begin position="14"/>
        <end position="76"/>
    </location>
</feature>
<dbReference type="RefSeq" id="WP_068156643.1">
    <property type="nucleotide sequence ID" value="NZ_CP165644.1"/>
</dbReference>
<keyword evidence="6 12" id="KW-0375">Hydrogen ion transport</keyword>
<dbReference type="PANTHER" id="PTHR10031">
    <property type="entry name" value="ATP SYNTHASE LIPID-BINDING PROTEIN, MITOCHONDRIAL"/>
    <property type="match status" value="1"/>
</dbReference>
<keyword evidence="9 12" id="KW-0446">Lipid-binding</keyword>
<keyword evidence="11 12" id="KW-0066">ATP synthesis</keyword>
<name>A0AB39VG83_9FUSO</name>
<evidence type="ECO:0000256" key="10">
    <source>
        <dbReference type="ARBA" id="ARBA00023136"/>
    </source>
</evidence>
<accession>A0AB39VG83</accession>
<comment type="caution">
    <text evidence="12">Lacks conserved residue(s) required for the propagation of feature annotation.</text>
</comment>
<keyword evidence="7 12" id="KW-1133">Transmembrane helix</keyword>
<dbReference type="AlphaFoldDB" id="A0AB39VG83"/>
<proteinExistence type="inferred from homology"/>
<dbReference type="PRINTS" id="PR00124">
    <property type="entry name" value="ATPASEC"/>
</dbReference>
<comment type="similarity">
    <text evidence="2 12">Belongs to the ATPase C chain family.</text>
</comment>
<comment type="subcellular location">
    <subcellularLocation>
        <location evidence="12">Cell membrane</location>
        <topology evidence="12">Multi-pass membrane protein</topology>
    </subcellularLocation>
    <subcellularLocation>
        <location evidence="1">Membrane</location>
        <topology evidence="1">Multi-pass membrane protein</topology>
    </subcellularLocation>
</comment>
<reference evidence="14" key="1">
    <citation type="submission" date="2024-07" db="EMBL/GenBank/DDBJ databases">
        <authorList>
            <person name="Li X.-J."/>
            <person name="Wang X."/>
        </authorList>
    </citation>
    <scope>NUCLEOTIDE SEQUENCE</scope>
    <source>
        <strain evidence="14">HSP-334</strain>
    </source>
</reference>
<dbReference type="PANTHER" id="PTHR10031:SF0">
    <property type="entry name" value="ATPASE PROTEIN 9"/>
    <property type="match status" value="1"/>
</dbReference>
<evidence type="ECO:0000256" key="11">
    <source>
        <dbReference type="ARBA" id="ARBA00023310"/>
    </source>
</evidence>
<evidence type="ECO:0000256" key="6">
    <source>
        <dbReference type="ARBA" id="ARBA00022781"/>
    </source>
</evidence>
<dbReference type="SUPFAM" id="SSF81333">
    <property type="entry name" value="F1F0 ATP synthase subunit C"/>
    <property type="match status" value="1"/>
</dbReference>
<evidence type="ECO:0000256" key="4">
    <source>
        <dbReference type="ARBA" id="ARBA00022547"/>
    </source>
</evidence>
<dbReference type="GO" id="GO:0008289">
    <property type="term" value="F:lipid binding"/>
    <property type="evidence" value="ECO:0007669"/>
    <property type="project" value="UniProtKB-KW"/>
</dbReference>
<dbReference type="Gene3D" id="1.20.120.610">
    <property type="entry name" value="lithium bound rotor ring of v- atpase"/>
    <property type="match status" value="1"/>
</dbReference>
<evidence type="ECO:0000313" key="14">
    <source>
        <dbReference type="EMBL" id="XDU66273.1"/>
    </source>
</evidence>
<keyword evidence="8 12" id="KW-0406">Ion transport</keyword>
<gene>
    <name evidence="12 14" type="primary">atpE</name>
    <name evidence="14" type="ORF">AB8B22_07560</name>
</gene>
<keyword evidence="10 12" id="KW-0472">Membrane</keyword>
<evidence type="ECO:0000259" key="13">
    <source>
        <dbReference type="Pfam" id="PF00137"/>
    </source>
</evidence>
<protein>
    <recommendedName>
        <fullName evidence="12">ATP synthase subunit c</fullName>
    </recommendedName>
    <alternativeName>
        <fullName evidence="12">ATP synthase F(0) sector subunit c</fullName>
    </alternativeName>
    <alternativeName>
        <fullName evidence="12">F-type ATPase subunit c</fullName>
        <shortName evidence="12">F-ATPase subunit c</shortName>
    </alternativeName>
    <alternativeName>
        <fullName evidence="12">Lipid-binding protein</fullName>
    </alternativeName>
</protein>
<sequence>MAATAEIINAAALLGAGIAAIGGVGAGLGQGIATGYAVEAISRQPEAKQDIMQTLITGLAITESSAIYALVIAFLLIFLKG</sequence>
<dbReference type="Pfam" id="PF00137">
    <property type="entry name" value="ATP-synt_C"/>
    <property type="match status" value="1"/>
</dbReference>
<keyword evidence="4 12" id="KW-0138">CF(0)</keyword>
<evidence type="ECO:0000256" key="7">
    <source>
        <dbReference type="ARBA" id="ARBA00022989"/>
    </source>
</evidence>